<evidence type="ECO:0000313" key="3">
    <source>
        <dbReference type="Proteomes" id="UP000218811"/>
    </source>
</evidence>
<gene>
    <name evidence="2" type="ORF">WOLCODRAFT_18674</name>
</gene>
<dbReference type="AlphaFoldDB" id="A0A2H3JP53"/>
<keyword evidence="3" id="KW-1185">Reference proteome</keyword>
<proteinExistence type="predicted"/>
<feature type="region of interest" description="Disordered" evidence="1">
    <location>
        <begin position="1"/>
        <end position="32"/>
    </location>
</feature>
<reference evidence="2 3" key="1">
    <citation type="journal article" date="2012" name="Science">
        <title>The Paleozoic origin of enzymatic lignin decomposition reconstructed from 31 fungal genomes.</title>
        <authorList>
            <person name="Floudas D."/>
            <person name="Binder M."/>
            <person name="Riley R."/>
            <person name="Barry K."/>
            <person name="Blanchette R.A."/>
            <person name="Henrissat B."/>
            <person name="Martinez A.T."/>
            <person name="Otillar R."/>
            <person name="Spatafora J.W."/>
            <person name="Yadav J.S."/>
            <person name="Aerts A."/>
            <person name="Benoit I."/>
            <person name="Boyd A."/>
            <person name="Carlson A."/>
            <person name="Copeland A."/>
            <person name="Coutinho P.M."/>
            <person name="de Vries R.P."/>
            <person name="Ferreira P."/>
            <person name="Findley K."/>
            <person name="Foster B."/>
            <person name="Gaskell J."/>
            <person name="Glotzer D."/>
            <person name="Gorecki P."/>
            <person name="Heitman J."/>
            <person name="Hesse C."/>
            <person name="Hori C."/>
            <person name="Igarashi K."/>
            <person name="Jurgens J.A."/>
            <person name="Kallen N."/>
            <person name="Kersten P."/>
            <person name="Kohler A."/>
            <person name="Kuees U."/>
            <person name="Kumar T.K.A."/>
            <person name="Kuo A."/>
            <person name="LaButti K."/>
            <person name="Larrondo L.F."/>
            <person name="Lindquist E."/>
            <person name="Ling A."/>
            <person name="Lombard V."/>
            <person name="Lucas S."/>
            <person name="Lundell T."/>
            <person name="Martin R."/>
            <person name="McLaughlin D.J."/>
            <person name="Morgenstern I."/>
            <person name="Morin E."/>
            <person name="Murat C."/>
            <person name="Nagy L.G."/>
            <person name="Nolan M."/>
            <person name="Ohm R.A."/>
            <person name="Patyshakuliyeva A."/>
            <person name="Rokas A."/>
            <person name="Ruiz-Duenas F.J."/>
            <person name="Sabat G."/>
            <person name="Salamov A."/>
            <person name="Samejima M."/>
            <person name="Schmutz J."/>
            <person name="Slot J.C."/>
            <person name="St John F."/>
            <person name="Stenlid J."/>
            <person name="Sun H."/>
            <person name="Sun S."/>
            <person name="Syed K."/>
            <person name="Tsang A."/>
            <person name="Wiebenga A."/>
            <person name="Young D."/>
            <person name="Pisabarro A."/>
            <person name="Eastwood D.C."/>
            <person name="Martin F."/>
            <person name="Cullen D."/>
            <person name="Grigoriev I.V."/>
            <person name="Hibbett D.S."/>
        </authorList>
    </citation>
    <scope>NUCLEOTIDE SEQUENCE [LARGE SCALE GENOMIC DNA]</scope>
    <source>
        <strain evidence="2 3">MD-104</strain>
    </source>
</reference>
<sequence>MRWVTPNQANSASRDQDLEEANTRFCPCGTPSTEGDEIQVTRTRLAASWACAVGDGEERNADGEESCRPSSPSQAHMHHLPFEARSAGLQDTAGLLCFPRYGENIPLPRKNTLSIANIKASAGCVDVDWLLISIDVMMVYKTTASVPFDGACAIIPVIPVPHERKLLAHRLQPPSDPSTTSTRPPPAPGQHNKGTIIVDQATHTLVLVAEHIPRPGGPAQALAGIPTRWRFPVRGAGSVG</sequence>
<accession>A0A2H3JP53</accession>
<name>A0A2H3JP53_WOLCO</name>
<evidence type="ECO:0000256" key="1">
    <source>
        <dbReference type="SAM" id="MobiDB-lite"/>
    </source>
</evidence>
<feature type="region of interest" description="Disordered" evidence="1">
    <location>
        <begin position="170"/>
        <end position="193"/>
    </location>
</feature>
<feature type="compositionally biased region" description="Basic and acidic residues" evidence="1">
    <location>
        <begin position="57"/>
        <end position="67"/>
    </location>
</feature>
<dbReference type="Proteomes" id="UP000218811">
    <property type="component" value="Unassembled WGS sequence"/>
</dbReference>
<feature type="compositionally biased region" description="Polar residues" evidence="1">
    <location>
        <begin position="1"/>
        <end position="13"/>
    </location>
</feature>
<organism evidence="2 3">
    <name type="scientific">Wolfiporia cocos (strain MD-104)</name>
    <name type="common">Brown rot fungus</name>
    <dbReference type="NCBI Taxonomy" id="742152"/>
    <lineage>
        <taxon>Eukaryota</taxon>
        <taxon>Fungi</taxon>
        <taxon>Dikarya</taxon>
        <taxon>Basidiomycota</taxon>
        <taxon>Agaricomycotina</taxon>
        <taxon>Agaricomycetes</taxon>
        <taxon>Polyporales</taxon>
        <taxon>Phaeolaceae</taxon>
        <taxon>Wolfiporia</taxon>
    </lineage>
</organism>
<dbReference type="EMBL" id="KB468146">
    <property type="protein sequence ID" value="PCH43970.1"/>
    <property type="molecule type" value="Genomic_DNA"/>
</dbReference>
<evidence type="ECO:0000313" key="2">
    <source>
        <dbReference type="EMBL" id="PCH43970.1"/>
    </source>
</evidence>
<protein>
    <submittedName>
        <fullName evidence="2">Uncharacterized protein</fullName>
    </submittedName>
</protein>
<feature type="region of interest" description="Disordered" evidence="1">
    <location>
        <begin position="57"/>
        <end position="76"/>
    </location>
</feature>